<name>A0AAD1H0L0_MYCXE</name>
<dbReference type="Pfam" id="PF24030">
    <property type="entry name" value="DUF7341"/>
    <property type="match status" value="1"/>
</dbReference>
<evidence type="ECO:0000313" key="4">
    <source>
        <dbReference type="EMBL" id="BBU22142.1"/>
    </source>
</evidence>
<protein>
    <submittedName>
        <fullName evidence="4">Uncharacterized protein</fullName>
    </submittedName>
</protein>
<dbReference type="Proteomes" id="UP000464624">
    <property type="component" value="Chromosome"/>
</dbReference>
<feature type="compositionally biased region" description="Basic residues" evidence="1">
    <location>
        <begin position="1"/>
        <end position="10"/>
    </location>
</feature>
<evidence type="ECO:0000259" key="3">
    <source>
        <dbReference type="Pfam" id="PF24030"/>
    </source>
</evidence>
<dbReference type="AlphaFoldDB" id="A0AAD1H0L0"/>
<evidence type="ECO:0000313" key="5">
    <source>
        <dbReference type="Proteomes" id="UP000464624"/>
    </source>
</evidence>
<dbReference type="KEGG" id="mxe:MYXE_19320"/>
<proteinExistence type="predicted"/>
<dbReference type="InterPro" id="IPR055765">
    <property type="entry name" value="DUF7341"/>
</dbReference>
<gene>
    <name evidence="4" type="ORF">MYXE_19320</name>
</gene>
<dbReference type="RefSeq" id="WP_197904888.1">
    <property type="nucleotide sequence ID" value="NZ_AP022314.1"/>
</dbReference>
<accession>A0AAD1H0L0</accession>
<dbReference type="InterPro" id="IPR055764">
    <property type="entry name" value="DUF7340"/>
</dbReference>
<organism evidence="4 5">
    <name type="scientific">Mycobacterium xenopi</name>
    <dbReference type="NCBI Taxonomy" id="1789"/>
    <lineage>
        <taxon>Bacteria</taxon>
        <taxon>Bacillati</taxon>
        <taxon>Actinomycetota</taxon>
        <taxon>Actinomycetes</taxon>
        <taxon>Mycobacteriales</taxon>
        <taxon>Mycobacteriaceae</taxon>
        <taxon>Mycobacterium</taxon>
    </lineage>
</organism>
<reference evidence="4 5" key="1">
    <citation type="submission" date="2019-12" db="EMBL/GenBank/DDBJ databases">
        <title>Complete genome sequence of Mycolicibacterium xenopi str. JCM15661T.</title>
        <authorList>
            <person name="Yoshida M."/>
            <person name="Fukano H."/>
            <person name="Asakura T."/>
            <person name="Hoshino Y."/>
        </authorList>
    </citation>
    <scope>NUCLEOTIDE SEQUENCE [LARGE SCALE GENOMIC DNA]</scope>
    <source>
        <strain evidence="4 5">JCM 15661T</strain>
    </source>
</reference>
<feature type="domain" description="DUF7340" evidence="2">
    <location>
        <begin position="163"/>
        <end position="224"/>
    </location>
</feature>
<evidence type="ECO:0000259" key="2">
    <source>
        <dbReference type="Pfam" id="PF24029"/>
    </source>
</evidence>
<evidence type="ECO:0000256" key="1">
    <source>
        <dbReference type="SAM" id="MobiDB-lite"/>
    </source>
</evidence>
<sequence>MTSSTHRRSRPASAARKPKPAAEDTNLPAARRQLEYAISALIDPKPQHTGTGIVWLDPLYEQLRDAVPGSKRDRTGVPASQPPAWIDALDLLREIDTTIARWEPSWPQNPRDPTELSTPVTIFRLRAIQSRKWRPHDGADIHHKTNTLKKWVERITSLLANTHVKHLPAACPACGKKTVYRRDNAGDLVRQPALQITTQGCVCQHCRTVWGPERFMLLAKVLGYDLPPGVLE</sequence>
<feature type="region of interest" description="Disordered" evidence="1">
    <location>
        <begin position="1"/>
        <end position="28"/>
    </location>
</feature>
<dbReference type="Pfam" id="PF24029">
    <property type="entry name" value="DUF7340"/>
    <property type="match status" value="1"/>
</dbReference>
<feature type="domain" description="DUF7341" evidence="3">
    <location>
        <begin position="26"/>
        <end position="159"/>
    </location>
</feature>
<dbReference type="EMBL" id="AP022314">
    <property type="protein sequence ID" value="BBU22142.1"/>
    <property type="molecule type" value="Genomic_DNA"/>
</dbReference>